<evidence type="ECO:0000313" key="2">
    <source>
        <dbReference type="EMBL" id="MBV4493887.1"/>
    </source>
</evidence>
<dbReference type="EMBL" id="JABWRB020000001">
    <property type="protein sequence ID" value="MBV4493887.1"/>
    <property type="molecule type" value="Genomic_DNA"/>
</dbReference>
<protein>
    <submittedName>
        <fullName evidence="1">Uncharacterized protein</fullName>
    </submittedName>
</protein>
<proteinExistence type="predicted"/>
<keyword evidence="3" id="KW-1185">Reference proteome</keyword>
<reference evidence="2" key="3">
    <citation type="submission" date="2021-06" db="EMBL/GenBank/DDBJ databases">
        <title>Updating the genus Pseudomonas: Description of 43 new species and partition of the Pseudomonas putida group.</title>
        <authorList>
            <person name="Girard L."/>
            <person name="Lood C."/>
            <person name="Vandamme P."/>
            <person name="Rokni-Zadeh H."/>
            <person name="Van Noort V."/>
            <person name="Hofte M."/>
            <person name="Lavigne R."/>
            <person name="De Mot R."/>
        </authorList>
    </citation>
    <scope>NUCLEOTIDE SEQUENCE</scope>
    <source>
        <strain evidence="2">SWRI12</strain>
    </source>
</reference>
<evidence type="ECO:0000313" key="3">
    <source>
        <dbReference type="Proteomes" id="UP000636518"/>
    </source>
</evidence>
<dbReference type="AlphaFoldDB" id="A0A923FBG9"/>
<organism evidence="1">
    <name type="scientific">Pseudomonas zanjanensis</name>
    <dbReference type="NCBI Taxonomy" id="2745496"/>
    <lineage>
        <taxon>Bacteria</taxon>
        <taxon>Pseudomonadati</taxon>
        <taxon>Pseudomonadota</taxon>
        <taxon>Gammaproteobacteria</taxon>
        <taxon>Pseudomonadales</taxon>
        <taxon>Pseudomonadaceae</taxon>
        <taxon>Pseudomonas</taxon>
    </lineage>
</organism>
<name>A0A923FBG9_9PSED</name>
<gene>
    <name evidence="2" type="ORF">HU715_000835</name>
    <name evidence="1" type="ORF">HU715_06515</name>
</gene>
<comment type="caution">
    <text evidence="1">The sequence shown here is derived from an EMBL/GenBank/DDBJ whole genome shotgun (WGS) entry which is preliminary data.</text>
</comment>
<reference evidence="1" key="2">
    <citation type="submission" date="2020-07" db="EMBL/GenBank/DDBJ databases">
        <authorList>
            <person name="Lood C."/>
            <person name="Girard L."/>
        </authorList>
    </citation>
    <scope>NUCLEOTIDE SEQUENCE</scope>
    <source>
        <strain evidence="1">SWRI12</strain>
    </source>
</reference>
<accession>A0A923FBG9</accession>
<sequence length="188" mass="20154">MTLSLQDIKPEQVDALKKQSQVAFDEQIKRMQALVSEKPALQEVLNQKVHPQSLCGCGCAQNICGYFCFEGCGSSCYPHSETIQITASPAIIGPDAPQQGTQVRFVGYATGTGTNVDISNLYLLGSVPDAENLVNVPLSLQLTINQGSLSLYFFEGTRLLAVMLHPSQYGSNISGEFSGTGSGTFQLV</sequence>
<dbReference type="EMBL" id="JABWRB010000005">
    <property type="protein sequence ID" value="MBC3389301.1"/>
    <property type="molecule type" value="Genomic_DNA"/>
</dbReference>
<reference evidence="1 3" key="1">
    <citation type="journal article" date="2020" name="Microorganisms">
        <title>Reliable Identification of Environmental Pseudomonas Isolates Using the rpoD Gene.</title>
        <authorList>
            <consortium name="The Broad Institute Genome Sequencing Platform"/>
            <person name="Girard L."/>
            <person name="Lood C."/>
            <person name="Rokni-Zadeh H."/>
            <person name="van Noort V."/>
            <person name="Lavigne R."/>
            <person name="De Mot R."/>
        </authorList>
    </citation>
    <scope>NUCLEOTIDE SEQUENCE</scope>
    <source>
        <strain evidence="1 3">SWRI12</strain>
    </source>
</reference>
<dbReference type="RefSeq" id="WP_186705516.1">
    <property type="nucleotide sequence ID" value="NZ_JABWRB020000001.1"/>
</dbReference>
<dbReference type="Proteomes" id="UP000636518">
    <property type="component" value="Unassembled WGS sequence"/>
</dbReference>
<evidence type="ECO:0000313" key="1">
    <source>
        <dbReference type="EMBL" id="MBC3389301.1"/>
    </source>
</evidence>